<evidence type="ECO:0000256" key="1">
    <source>
        <dbReference type="SAM" id="MobiDB-lite"/>
    </source>
</evidence>
<accession>A0A5B8XG54</accession>
<keyword evidence="2" id="KW-0812">Transmembrane</keyword>
<evidence type="ECO:0000313" key="4">
    <source>
        <dbReference type="Proteomes" id="UP000321934"/>
    </source>
</evidence>
<dbReference type="InterPro" id="IPR051082">
    <property type="entry name" value="Pentapeptide-BTB/POZ_domain"/>
</dbReference>
<dbReference type="PANTHER" id="PTHR14136">
    <property type="entry name" value="BTB_POZ DOMAIN-CONTAINING PROTEIN KCTD9"/>
    <property type="match status" value="1"/>
</dbReference>
<keyword evidence="4" id="KW-1185">Reference proteome</keyword>
<dbReference type="Pfam" id="PF00805">
    <property type="entry name" value="Pentapeptide"/>
    <property type="match status" value="1"/>
</dbReference>
<keyword evidence="2" id="KW-0472">Membrane</keyword>
<dbReference type="Gene3D" id="2.160.20.80">
    <property type="entry name" value="E3 ubiquitin-protein ligase SopA"/>
    <property type="match status" value="1"/>
</dbReference>
<dbReference type="RefSeq" id="WP_222912639.1">
    <property type="nucleotide sequence ID" value="NZ_CP029077.1"/>
</dbReference>
<dbReference type="SUPFAM" id="SSF141571">
    <property type="entry name" value="Pentapeptide repeat-like"/>
    <property type="match status" value="1"/>
</dbReference>
<dbReference type="InterPro" id="IPR001646">
    <property type="entry name" value="5peptide_repeat"/>
</dbReference>
<dbReference type="AlphaFoldDB" id="A0A5B8XG54"/>
<sequence length="364" mass="41929">MSECKCFDFCFIKWVKNIARKKRIGNTLIYLFFLLLLINGLEINFQKDFTGIYNLLHNSFVHDFYKFFSRFFPKGCSFLCELLPTVYIFLYGIRSNQYDHRRNMIVGLAQNACEKLQQKASKDEEKKENKNANPRSSSLIGTIGNMELIPLPKVFDIIGVLRYKPNNNTSSYIAPKVLPDDWWMEEDEEKLDAMRRKIRSKEEWTKAYPKANLCAQAIEMMKLFVEANRKYLNNLDLNNAHLQGADLERANLQGADLSWANFQGADLREANFQGASLQGANFQGADLREANLQGADLREANLQGADLRIANLKDVKNLEWAYCDKNKAKDREIKIAIAKENGLALDEGKIHVQHVINDQDFFTD</sequence>
<reference evidence="3 4" key="1">
    <citation type="journal article" date="2019" name="ISME J.">
        <title>Deianiraea, an extracellular bacterium associated with the ciliate Paramecium, suggests an alternative scenario for the evolution of Rickettsiales.</title>
        <authorList>
            <person name="Castelli M."/>
            <person name="Sabaneyeva E."/>
            <person name="Lanzoni O."/>
            <person name="Lebedeva N."/>
            <person name="Floriano A.M."/>
            <person name="Gaiarsa S."/>
            <person name="Benken K."/>
            <person name="Modeo L."/>
            <person name="Bandi C."/>
            <person name="Potekhin A."/>
            <person name="Sassera D."/>
            <person name="Petroni G."/>
        </authorList>
    </citation>
    <scope>NUCLEOTIDE SEQUENCE [LARGE SCALE GENOMIC DNA]</scope>
    <source>
        <strain evidence="3">CyL4-1</strain>
    </source>
</reference>
<feature type="region of interest" description="Disordered" evidence="1">
    <location>
        <begin position="119"/>
        <end position="138"/>
    </location>
</feature>
<keyword evidence="2" id="KW-1133">Transmembrane helix</keyword>
<protein>
    <submittedName>
        <fullName evidence="3">Pentapeptide repeats family protein</fullName>
    </submittedName>
</protein>
<name>A0A5B8XG54_9RICK</name>
<dbReference type="PANTHER" id="PTHR14136:SF17">
    <property type="entry name" value="BTB_POZ DOMAIN-CONTAINING PROTEIN KCTD9"/>
    <property type="match status" value="1"/>
</dbReference>
<dbReference type="EMBL" id="CP029077">
    <property type="protein sequence ID" value="QED23221.1"/>
    <property type="molecule type" value="Genomic_DNA"/>
</dbReference>
<proteinExistence type="predicted"/>
<gene>
    <name evidence="3" type="ORF">Deia_00418</name>
</gene>
<feature type="transmembrane region" description="Helical" evidence="2">
    <location>
        <begin position="28"/>
        <end position="45"/>
    </location>
</feature>
<dbReference type="Proteomes" id="UP000321934">
    <property type="component" value="Chromosome"/>
</dbReference>
<organism evidence="3 4">
    <name type="scientific">Candidatus Deianiraea vastatrix</name>
    <dbReference type="NCBI Taxonomy" id="2163644"/>
    <lineage>
        <taxon>Bacteria</taxon>
        <taxon>Pseudomonadati</taxon>
        <taxon>Pseudomonadota</taxon>
        <taxon>Alphaproteobacteria</taxon>
        <taxon>Rickettsiales</taxon>
        <taxon>Candidatus Deianiraeaceae</taxon>
        <taxon>Candidatus Deianiraea</taxon>
    </lineage>
</organism>
<feature type="transmembrane region" description="Helical" evidence="2">
    <location>
        <begin position="71"/>
        <end position="93"/>
    </location>
</feature>
<evidence type="ECO:0000256" key="2">
    <source>
        <dbReference type="SAM" id="Phobius"/>
    </source>
</evidence>
<feature type="compositionally biased region" description="Basic and acidic residues" evidence="1">
    <location>
        <begin position="119"/>
        <end position="130"/>
    </location>
</feature>
<evidence type="ECO:0000313" key="3">
    <source>
        <dbReference type="EMBL" id="QED23221.1"/>
    </source>
</evidence>